<evidence type="ECO:0000313" key="3">
    <source>
        <dbReference type="EMBL" id="OGZ04659.1"/>
    </source>
</evidence>
<dbReference type="InterPro" id="IPR029063">
    <property type="entry name" value="SAM-dependent_MTases_sf"/>
</dbReference>
<gene>
    <name evidence="3" type="ORF">A2648_01000</name>
</gene>
<evidence type="ECO:0000313" key="4">
    <source>
        <dbReference type="Proteomes" id="UP000178841"/>
    </source>
</evidence>
<accession>A0A1G2CTE4</accession>
<dbReference type="Gene3D" id="3.40.50.150">
    <property type="entry name" value="Vaccinia Virus protein VP39"/>
    <property type="match status" value="1"/>
</dbReference>
<comment type="caution">
    <text evidence="3">The sequence shown here is derived from an EMBL/GenBank/DDBJ whole genome shotgun (WGS) entry which is preliminary data.</text>
</comment>
<dbReference type="EMBL" id="MHLH01000003">
    <property type="protein sequence ID" value="OGZ04659.1"/>
    <property type="molecule type" value="Genomic_DNA"/>
</dbReference>
<evidence type="ECO:0000259" key="2">
    <source>
        <dbReference type="Pfam" id="PF08484"/>
    </source>
</evidence>
<organism evidence="3 4">
    <name type="scientific">Candidatus Lloydbacteria bacterium RIFCSPHIGHO2_01_FULL_41_20</name>
    <dbReference type="NCBI Taxonomy" id="1798657"/>
    <lineage>
        <taxon>Bacteria</taxon>
        <taxon>Candidatus Lloydiibacteriota</taxon>
    </lineage>
</organism>
<dbReference type="Pfam" id="PF08421">
    <property type="entry name" value="Methyltransf_13"/>
    <property type="match status" value="1"/>
</dbReference>
<dbReference type="AlphaFoldDB" id="A0A1G2CTE4"/>
<proteinExistence type="predicted"/>
<dbReference type="Gene3D" id="6.10.250.3100">
    <property type="match status" value="1"/>
</dbReference>
<dbReference type="Pfam" id="PF13489">
    <property type="entry name" value="Methyltransf_23"/>
    <property type="match status" value="1"/>
</dbReference>
<evidence type="ECO:0008006" key="5">
    <source>
        <dbReference type="Google" id="ProtNLM"/>
    </source>
</evidence>
<dbReference type="Gene3D" id="3.40.50.720">
    <property type="entry name" value="NAD(P)-binding Rossmann-like Domain"/>
    <property type="match status" value="1"/>
</dbReference>
<dbReference type="Gene3D" id="6.20.50.110">
    <property type="entry name" value="Methyltransferase, zinc-binding domain"/>
    <property type="match status" value="1"/>
</dbReference>
<dbReference type="STRING" id="1798657.A2648_01000"/>
<dbReference type="PANTHER" id="PTHR43861">
    <property type="entry name" value="TRANS-ACONITATE 2-METHYLTRANSFERASE-RELATED"/>
    <property type="match status" value="1"/>
</dbReference>
<dbReference type="InterPro" id="IPR038576">
    <property type="entry name" value="Methyltransf_Zn-bd_dom_put_sf"/>
</dbReference>
<name>A0A1G2CTE4_9BACT</name>
<feature type="domain" description="Methyltransferase putative zinc binding" evidence="1">
    <location>
        <begin position="15"/>
        <end position="76"/>
    </location>
</feature>
<feature type="domain" description="C-methyltransferase" evidence="2">
    <location>
        <begin position="257"/>
        <end position="411"/>
    </location>
</feature>
<dbReference type="InterPro" id="IPR013691">
    <property type="entry name" value="MeTrfase_14"/>
</dbReference>
<reference evidence="3 4" key="1">
    <citation type="journal article" date="2016" name="Nat. Commun.">
        <title>Thousands of microbial genomes shed light on interconnected biogeochemical processes in an aquifer system.</title>
        <authorList>
            <person name="Anantharaman K."/>
            <person name="Brown C.T."/>
            <person name="Hug L.A."/>
            <person name="Sharon I."/>
            <person name="Castelle C.J."/>
            <person name="Probst A.J."/>
            <person name="Thomas B.C."/>
            <person name="Singh A."/>
            <person name="Wilkins M.J."/>
            <person name="Karaoz U."/>
            <person name="Brodie E.L."/>
            <person name="Williams K.H."/>
            <person name="Hubbard S.S."/>
            <person name="Banfield J.F."/>
        </authorList>
    </citation>
    <scope>NUCLEOTIDE SEQUENCE [LARGE SCALE GENOMIC DNA]</scope>
</reference>
<dbReference type="InterPro" id="IPR013630">
    <property type="entry name" value="Methyltransf_Zn-bd_dom_put"/>
</dbReference>
<dbReference type="Proteomes" id="UP000178841">
    <property type="component" value="Unassembled WGS sequence"/>
</dbReference>
<evidence type="ECO:0000259" key="1">
    <source>
        <dbReference type="Pfam" id="PF08421"/>
    </source>
</evidence>
<dbReference type="PANTHER" id="PTHR43861:SF5">
    <property type="entry name" value="BLL5978 PROTEIN"/>
    <property type="match status" value="1"/>
</dbReference>
<dbReference type="SUPFAM" id="SSF53335">
    <property type="entry name" value="S-adenosyl-L-methionine-dependent methyltransferases"/>
    <property type="match status" value="1"/>
</dbReference>
<dbReference type="Pfam" id="PF08484">
    <property type="entry name" value="Methyltransf_14"/>
    <property type="match status" value="1"/>
</dbReference>
<protein>
    <recommendedName>
        <fullName evidence="5">Methyltransferase</fullName>
    </recommendedName>
</protein>
<sequence length="417" mass="47038">MKKTPNKYIGHVKECQVCKSKNLKQFLSLGHHAVPQEYLTKERLEEMEATYPLNMVFCGECSLVQIDYVVPPEIVFPPDYPYRTGLTNMLIRNFQSLADTLEKEGYVKKNGLAVDIGSNDGTLLKPFKAKGMRVVGIEPTGAADIANKNGIPTVKSFLSKETVSKIIKKYGPADIVTATNVFAHINDTDSLVNNVKNLLAKDGVFVSESQYLMDIMEHLEFDTVYHEHLRFYALKPLKRLFEKARFSIIDAERISAAGGSIRIYTKKGKHSMSARVKKLIADEEKAGLYDFKTYQTFAKKIMKAKQDLLSLLLELKKEGASIAGMTSSCRSNTLLRFMNITNDILDYTGEKRGSPKIGMFTPGTHIPVVDEERIIKEQPEYLLMLSWHIGEELVKIMKKLGYRGKFIIPLPTPKVID</sequence>